<dbReference type="EMBL" id="BRXW01000101">
    <property type="protein sequence ID" value="GMI06557.1"/>
    <property type="molecule type" value="Genomic_DNA"/>
</dbReference>
<dbReference type="Proteomes" id="UP001165122">
    <property type="component" value="Unassembled WGS sequence"/>
</dbReference>
<comment type="caution">
    <text evidence="2">The sequence shown here is derived from an EMBL/GenBank/DDBJ whole genome shotgun (WGS) entry which is preliminary data.</text>
</comment>
<dbReference type="AlphaFoldDB" id="A0A9W7CAY1"/>
<feature type="coiled-coil region" evidence="1">
    <location>
        <begin position="61"/>
        <end position="102"/>
    </location>
</feature>
<evidence type="ECO:0000313" key="2">
    <source>
        <dbReference type="EMBL" id="GMI06557.1"/>
    </source>
</evidence>
<evidence type="ECO:0000256" key="1">
    <source>
        <dbReference type="SAM" id="Coils"/>
    </source>
</evidence>
<keyword evidence="3" id="KW-1185">Reference proteome</keyword>
<keyword evidence="1" id="KW-0175">Coiled coil</keyword>
<protein>
    <submittedName>
        <fullName evidence="2">Uncharacterized protein</fullName>
    </submittedName>
</protein>
<evidence type="ECO:0000313" key="3">
    <source>
        <dbReference type="Proteomes" id="UP001165122"/>
    </source>
</evidence>
<sequence length="120" mass="13787">MATVKREKMYDEDDAEYVDEIEINIEIKREEGVMFGREEEDHRGGERTGFAAVKEERCGLCVKASEERMVLEERAKRIEAELRETKAELRETKIEVVALRVEGGTGRRRRWGRGGGGDRG</sequence>
<name>A0A9W7CAY1_9STRA</name>
<accession>A0A9W7CAY1</accession>
<gene>
    <name evidence="2" type="ORF">TrLO_g4083</name>
</gene>
<reference evidence="3" key="1">
    <citation type="journal article" date="2023" name="Commun. Biol.">
        <title>Genome analysis of Parmales, the sister group of diatoms, reveals the evolutionary specialization of diatoms from phago-mixotrophs to photoautotrophs.</title>
        <authorList>
            <person name="Ban H."/>
            <person name="Sato S."/>
            <person name="Yoshikawa S."/>
            <person name="Yamada K."/>
            <person name="Nakamura Y."/>
            <person name="Ichinomiya M."/>
            <person name="Sato N."/>
            <person name="Blanc-Mathieu R."/>
            <person name="Endo H."/>
            <person name="Kuwata A."/>
            <person name="Ogata H."/>
        </authorList>
    </citation>
    <scope>NUCLEOTIDE SEQUENCE [LARGE SCALE GENOMIC DNA]</scope>
    <source>
        <strain evidence="3">NIES 3700</strain>
    </source>
</reference>
<organism evidence="2 3">
    <name type="scientific">Triparma laevis f. longispina</name>
    <dbReference type="NCBI Taxonomy" id="1714387"/>
    <lineage>
        <taxon>Eukaryota</taxon>
        <taxon>Sar</taxon>
        <taxon>Stramenopiles</taxon>
        <taxon>Ochrophyta</taxon>
        <taxon>Bolidophyceae</taxon>
        <taxon>Parmales</taxon>
        <taxon>Triparmaceae</taxon>
        <taxon>Triparma</taxon>
    </lineage>
</organism>
<proteinExistence type="predicted"/>